<proteinExistence type="inferred from homology"/>
<gene>
    <name evidence="11" type="ORF">C5Y98_21020</name>
</gene>
<dbReference type="InterPro" id="IPR038063">
    <property type="entry name" value="Transpep_catalytic_dom"/>
</dbReference>
<feature type="region of interest" description="Disordered" evidence="8">
    <location>
        <begin position="146"/>
        <end position="169"/>
    </location>
</feature>
<comment type="caution">
    <text evidence="7">Lacks conserved residue(s) required for the propagation of feature annotation.</text>
</comment>
<dbReference type="Gene3D" id="3.10.350.10">
    <property type="entry name" value="LysM domain"/>
    <property type="match status" value="1"/>
</dbReference>
<comment type="similarity">
    <text evidence="2">Belongs to the YkuD family.</text>
</comment>
<feature type="domain" description="LysM" evidence="9">
    <location>
        <begin position="288"/>
        <end position="332"/>
    </location>
</feature>
<dbReference type="CDD" id="cd00118">
    <property type="entry name" value="LysM"/>
    <property type="match status" value="1"/>
</dbReference>
<comment type="pathway">
    <text evidence="1 7">Cell wall biogenesis; peptidoglycan biosynthesis.</text>
</comment>
<feature type="compositionally biased region" description="Polar residues" evidence="8">
    <location>
        <begin position="149"/>
        <end position="160"/>
    </location>
</feature>
<feature type="compositionally biased region" description="Low complexity" evidence="8">
    <location>
        <begin position="65"/>
        <end position="94"/>
    </location>
</feature>
<dbReference type="SUPFAM" id="SSF54106">
    <property type="entry name" value="LysM domain"/>
    <property type="match status" value="1"/>
</dbReference>
<evidence type="ECO:0000256" key="7">
    <source>
        <dbReference type="PROSITE-ProRule" id="PRU01373"/>
    </source>
</evidence>
<evidence type="ECO:0000256" key="3">
    <source>
        <dbReference type="ARBA" id="ARBA00022679"/>
    </source>
</evidence>
<dbReference type="GO" id="GO:0008360">
    <property type="term" value="P:regulation of cell shape"/>
    <property type="evidence" value="ECO:0007669"/>
    <property type="project" value="UniProtKB-UniRule"/>
</dbReference>
<comment type="caution">
    <text evidence="11">The sequence shown here is derived from an EMBL/GenBank/DDBJ whole genome shotgun (WGS) entry which is preliminary data.</text>
</comment>
<evidence type="ECO:0000259" key="9">
    <source>
        <dbReference type="PROSITE" id="PS51782"/>
    </source>
</evidence>
<protein>
    <submittedName>
        <fullName evidence="11">Uncharacterized protein</fullName>
    </submittedName>
</protein>
<dbReference type="GO" id="GO:0004180">
    <property type="term" value="F:carboxypeptidase activity"/>
    <property type="evidence" value="ECO:0007669"/>
    <property type="project" value="UniProtKB-ARBA"/>
</dbReference>
<dbReference type="PROSITE" id="PS52029">
    <property type="entry name" value="LD_TPASE"/>
    <property type="match status" value="1"/>
</dbReference>
<dbReference type="GO" id="GO:0016740">
    <property type="term" value="F:transferase activity"/>
    <property type="evidence" value="ECO:0007669"/>
    <property type="project" value="UniProtKB-KW"/>
</dbReference>
<dbReference type="Pfam" id="PF01476">
    <property type="entry name" value="LysM"/>
    <property type="match status" value="1"/>
</dbReference>
<evidence type="ECO:0000256" key="6">
    <source>
        <dbReference type="ARBA" id="ARBA00023316"/>
    </source>
</evidence>
<keyword evidence="3" id="KW-0808">Transferase</keyword>
<keyword evidence="6 7" id="KW-0961">Cell wall biogenesis/degradation</keyword>
<dbReference type="InterPro" id="IPR036779">
    <property type="entry name" value="LysM_dom_sf"/>
</dbReference>
<evidence type="ECO:0000256" key="5">
    <source>
        <dbReference type="ARBA" id="ARBA00022984"/>
    </source>
</evidence>
<feature type="compositionally biased region" description="Polar residues" evidence="8">
    <location>
        <begin position="104"/>
        <end position="113"/>
    </location>
</feature>
<reference evidence="11 12" key="1">
    <citation type="submission" date="2018-02" db="EMBL/GenBank/DDBJ databases">
        <title>Comparative genomes isolates from brazilian mangrove.</title>
        <authorList>
            <person name="Araujo J.E."/>
            <person name="Taketani R.G."/>
            <person name="Silva M.C.P."/>
            <person name="Loureco M.V."/>
            <person name="Andreote F.D."/>
        </authorList>
    </citation>
    <scope>NUCLEOTIDE SEQUENCE [LARGE SCALE GENOMIC DNA]</scope>
    <source>
        <strain evidence="11 12">NAP PRIS-MGV</strain>
    </source>
</reference>
<dbReference type="UniPathway" id="UPA00219"/>
<dbReference type="GO" id="GO:0009252">
    <property type="term" value="P:peptidoglycan biosynthetic process"/>
    <property type="evidence" value="ECO:0007669"/>
    <property type="project" value="UniProtKB-UniPathway"/>
</dbReference>
<evidence type="ECO:0000313" key="11">
    <source>
        <dbReference type="EMBL" id="PQO30875.1"/>
    </source>
</evidence>
<evidence type="ECO:0000313" key="12">
    <source>
        <dbReference type="Proteomes" id="UP000239388"/>
    </source>
</evidence>
<dbReference type="CDD" id="cd16913">
    <property type="entry name" value="YkuD_like"/>
    <property type="match status" value="1"/>
</dbReference>
<dbReference type="SUPFAM" id="SSF141523">
    <property type="entry name" value="L,D-transpeptidase catalytic domain-like"/>
    <property type="match status" value="1"/>
</dbReference>
<sequence>MSRFSEKHECDFVKEDENVETIKTACMVIVLMAVAYGVYHHLNQPEETAPKLEIEGLAGGDVAPSFSPSSSIGGSPAPAFSPGAAPAGGNSMASLDAAPPLGTHSHSNHTSADHNASMAAAPTFDSHHDNQRQRTVPLIEAEPVGQSGLAASTAPTQPEPSSTYGASSYAGGGSQYGGSQYSGSQYGESSYDSAAADNSNYAAAAPSNSAYGAMDAQPASANMHPSFESDWRMAESQLQQSQWADALRTLTPWRGRAELTTEQTEKLNLLLSQLAGSVVYSTEHLLSQPYVVQRGETLQEIAAKFQVPPILLQRINGISNPELITPNESLKVMQGPFAATISLTSRELTLTIDGCYAGKFPVTVIDAATVQPGEHQVIRKEDPADRYSAQPSSYGQGSGSFGANAVYLDGGVALHGESGGSAGSIQLSARDAEDLFGILSVGSKVTIRR</sequence>
<dbReference type="Gene3D" id="2.40.440.10">
    <property type="entry name" value="L,D-transpeptidase catalytic domain-like"/>
    <property type="match status" value="1"/>
</dbReference>
<dbReference type="SMART" id="SM00257">
    <property type="entry name" value="LysM"/>
    <property type="match status" value="1"/>
</dbReference>
<dbReference type="AlphaFoldDB" id="A0A2S8FFD1"/>
<accession>A0A2S8FFD1</accession>
<evidence type="ECO:0000256" key="1">
    <source>
        <dbReference type="ARBA" id="ARBA00004752"/>
    </source>
</evidence>
<feature type="region of interest" description="Disordered" evidence="8">
    <location>
        <begin position="65"/>
        <end position="113"/>
    </location>
</feature>
<evidence type="ECO:0000256" key="4">
    <source>
        <dbReference type="ARBA" id="ARBA00022960"/>
    </source>
</evidence>
<dbReference type="EMBL" id="PUIB01000020">
    <property type="protein sequence ID" value="PQO30875.1"/>
    <property type="molecule type" value="Genomic_DNA"/>
</dbReference>
<name>A0A2S8FFD1_9BACT</name>
<dbReference type="PROSITE" id="PS51782">
    <property type="entry name" value="LYSM"/>
    <property type="match status" value="1"/>
</dbReference>
<evidence type="ECO:0000256" key="8">
    <source>
        <dbReference type="SAM" id="MobiDB-lite"/>
    </source>
</evidence>
<keyword evidence="5 7" id="KW-0573">Peptidoglycan synthesis</keyword>
<keyword evidence="4 7" id="KW-0133">Cell shape</keyword>
<dbReference type="InterPro" id="IPR018392">
    <property type="entry name" value="LysM"/>
</dbReference>
<evidence type="ECO:0000256" key="2">
    <source>
        <dbReference type="ARBA" id="ARBA00005992"/>
    </source>
</evidence>
<evidence type="ECO:0000259" key="10">
    <source>
        <dbReference type="PROSITE" id="PS52029"/>
    </source>
</evidence>
<feature type="domain" description="L,D-TPase catalytic" evidence="10">
    <location>
        <begin position="337"/>
        <end position="448"/>
    </location>
</feature>
<organism evidence="11 12">
    <name type="scientific">Blastopirellula marina</name>
    <dbReference type="NCBI Taxonomy" id="124"/>
    <lineage>
        <taxon>Bacteria</taxon>
        <taxon>Pseudomonadati</taxon>
        <taxon>Planctomycetota</taxon>
        <taxon>Planctomycetia</taxon>
        <taxon>Pirellulales</taxon>
        <taxon>Pirellulaceae</taxon>
        <taxon>Blastopirellula</taxon>
    </lineage>
</organism>
<dbReference type="Proteomes" id="UP000239388">
    <property type="component" value="Unassembled WGS sequence"/>
</dbReference>
<dbReference type="GO" id="GO:0071555">
    <property type="term" value="P:cell wall organization"/>
    <property type="evidence" value="ECO:0007669"/>
    <property type="project" value="UniProtKB-UniRule"/>
</dbReference>
<dbReference type="InterPro" id="IPR005490">
    <property type="entry name" value="LD_TPept_cat_dom"/>
</dbReference>